<accession>A0A5B0LRP8</accession>
<dbReference type="Proteomes" id="UP000324748">
    <property type="component" value="Unassembled WGS sequence"/>
</dbReference>
<evidence type="ECO:0000313" key="5">
    <source>
        <dbReference type="EMBL" id="KAA1138238.1"/>
    </source>
</evidence>
<protein>
    <submittedName>
        <fullName evidence="2">Uncharacterized protein</fullName>
    </submittedName>
</protein>
<dbReference type="Proteomes" id="UP000325313">
    <property type="component" value="Unassembled WGS sequence"/>
</dbReference>
<name>A0A5B0LRP8_PUCGR</name>
<dbReference type="EMBL" id="VSWC01000105">
    <property type="protein sequence ID" value="KAA1087682.1"/>
    <property type="molecule type" value="Genomic_DNA"/>
</dbReference>
<feature type="region of interest" description="Disordered" evidence="1">
    <location>
        <begin position="22"/>
        <end position="55"/>
    </location>
</feature>
<sequence>MSPSSSAPLTLSFSISSYPNTLFERTPQKNKMDPTQSSSPGYSPDDRSREASDLKVRVMTGELIRRLEGMQRRIDPQPEGMEGGTEGKDSLMERLKMDLLPALDEGLGQLPGQLLQPATRSRRGFFRAASEIEAGLAIIVGTVRETVEK</sequence>
<evidence type="ECO:0000313" key="7">
    <source>
        <dbReference type="Proteomes" id="UP000325313"/>
    </source>
</evidence>
<organism evidence="2 6">
    <name type="scientific">Puccinia graminis f. sp. tritici</name>
    <dbReference type="NCBI Taxonomy" id="56615"/>
    <lineage>
        <taxon>Eukaryota</taxon>
        <taxon>Fungi</taxon>
        <taxon>Dikarya</taxon>
        <taxon>Basidiomycota</taxon>
        <taxon>Pucciniomycotina</taxon>
        <taxon>Pucciniomycetes</taxon>
        <taxon>Pucciniales</taxon>
        <taxon>Pucciniaceae</taxon>
        <taxon>Puccinia</taxon>
    </lineage>
</organism>
<evidence type="ECO:0000313" key="4">
    <source>
        <dbReference type="EMBL" id="KAA1087682.1"/>
    </source>
</evidence>
<dbReference type="EMBL" id="VDEP01000003">
    <property type="protein sequence ID" value="KAA1138238.1"/>
    <property type="molecule type" value="Genomic_DNA"/>
</dbReference>
<feature type="compositionally biased region" description="Basic and acidic residues" evidence="1">
    <location>
        <begin position="44"/>
        <end position="55"/>
    </location>
</feature>
<feature type="region of interest" description="Disordered" evidence="1">
    <location>
        <begin position="67"/>
        <end position="88"/>
    </location>
</feature>
<dbReference type="AlphaFoldDB" id="A0A5B0LRP8"/>
<comment type="caution">
    <text evidence="2">The sequence shown here is derived from an EMBL/GenBank/DDBJ whole genome shotgun (WGS) entry which is preliminary data.</text>
</comment>
<dbReference type="EMBL" id="VDEP01000440">
    <property type="protein sequence ID" value="KAA1081877.1"/>
    <property type="molecule type" value="Genomic_DNA"/>
</dbReference>
<feature type="compositionally biased region" description="Basic and acidic residues" evidence="1">
    <location>
        <begin position="67"/>
        <end position="76"/>
    </location>
</feature>
<dbReference type="EMBL" id="VSWC01000196">
    <property type="protein sequence ID" value="KAA1066520.1"/>
    <property type="molecule type" value="Genomic_DNA"/>
</dbReference>
<gene>
    <name evidence="2" type="ORF">PGT21_032214</name>
    <name evidence="4" type="ORF">PGT21_035400</name>
    <name evidence="3" type="ORF">PGTUg99_025289</name>
    <name evidence="5" type="ORF">PGTUg99_025504</name>
</gene>
<proteinExistence type="predicted"/>
<keyword evidence="6" id="KW-1185">Reference proteome</keyword>
<evidence type="ECO:0000313" key="2">
    <source>
        <dbReference type="EMBL" id="KAA1066520.1"/>
    </source>
</evidence>
<evidence type="ECO:0000313" key="3">
    <source>
        <dbReference type="EMBL" id="KAA1081877.1"/>
    </source>
</evidence>
<evidence type="ECO:0000256" key="1">
    <source>
        <dbReference type="SAM" id="MobiDB-lite"/>
    </source>
</evidence>
<evidence type="ECO:0000313" key="6">
    <source>
        <dbReference type="Proteomes" id="UP000324748"/>
    </source>
</evidence>
<reference evidence="6 7" key="1">
    <citation type="submission" date="2019-05" db="EMBL/GenBank/DDBJ databases">
        <title>Emergence of the Ug99 lineage of the wheat stem rust pathogen through somatic hybridization.</title>
        <authorList>
            <person name="Li F."/>
            <person name="Upadhyaya N.M."/>
            <person name="Sperschneider J."/>
            <person name="Matny O."/>
            <person name="Nguyen-Phuc H."/>
            <person name="Mago R."/>
            <person name="Raley C."/>
            <person name="Miller M.E."/>
            <person name="Silverstein K.A.T."/>
            <person name="Henningsen E."/>
            <person name="Hirsch C.D."/>
            <person name="Visser B."/>
            <person name="Pretorius Z.A."/>
            <person name="Steffenson B.J."/>
            <person name="Schwessinger B."/>
            <person name="Dodds P.N."/>
            <person name="Figueroa M."/>
        </authorList>
    </citation>
    <scope>NUCLEOTIDE SEQUENCE [LARGE SCALE GENOMIC DNA]</scope>
    <source>
        <strain evidence="2">21-0</strain>
        <strain evidence="3 7">Ug99</strain>
    </source>
</reference>